<evidence type="ECO:0000256" key="1">
    <source>
        <dbReference type="SAM" id="MobiDB-lite"/>
    </source>
</evidence>
<reference evidence="2 3" key="1">
    <citation type="submission" date="2016-10" db="EMBL/GenBank/DDBJ databases">
        <authorList>
            <person name="de Groot N.N."/>
        </authorList>
    </citation>
    <scope>NUCLEOTIDE SEQUENCE [LARGE SCALE GENOMIC DNA]</scope>
    <source>
        <strain evidence="2 3">DSM 16213</strain>
    </source>
</reference>
<name>A0A1H8IE10_9RHOB</name>
<accession>A0A1H8IE10</accession>
<gene>
    <name evidence="2" type="ORF">SAMN04488003_12534</name>
</gene>
<dbReference type="AlphaFoldDB" id="A0A1H8IE10"/>
<dbReference type="EMBL" id="FOCI01000025">
    <property type="protein sequence ID" value="SEN67023.1"/>
    <property type="molecule type" value="Genomic_DNA"/>
</dbReference>
<feature type="region of interest" description="Disordered" evidence="1">
    <location>
        <begin position="61"/>
        <end position="83"/>
    </location>
</feature>
<proteinExistence type="predicted"/>
<sequence length="530" mass="54653">MNLDGYMTGARRGLMLSVAMAAVLGAQAMAQDMPAANGGGAPLSAIDWLSQSVEVPVAAGTTGTTANSIPDPNEPPVADGAASPDITVTALDDAALGPIGTLPRSLTGLPADLWTGSDLETLVTLIQAEPEPALPALRELLVMLLLAQADAPAGDADGLLLARIDKLLDLANLTEADALIRAAGRTEPDLFRRWFDVALLTGTEDAPCGAMQTAPGLAPTLPARIFCMARGGDWMAAALTLNTYRALGDVNAEEEALLARFLDAGLVDPDAPLPPPDRLSPLIFRLREAIGEGLATQPLPLAFARADLRTTVGEKARLDAAERLSLHGALSGPMLAAVMADVTPAASGGVWDRLDAYQQFDAALRAGDAAAVSATLPPAWAAMQAIRAEVTFASLHAMSLSQLDLIGEAAGLSVTIRLLSDNFADAGPAAGNPVLRAVATGDFTDVVPVTAMEMAVVAGFADTPAPDPYATLLADGQLGEALLRIMPVFEAGVAGDARSVSDALRVLHEAGLQDMARRAALQLLLLDRTS</sequence>
<protein>
    <submittedName>
        <fullName evidence="2">Uncharacterized protein</fullName>
    </submittedName>
</protein>
<organism evidence="2 3">
    <name type="scientific">Loktanella fryxellensis</name>
    <dbReference type="NCBI Taxonomy" id="245187"/>
    <lineage>
        <taxon>Bacteria</taxon>
        <taxon>Pseudomonadati</taxon>
        <taxon>Pseudomonadota</taxon>
        <taxon>Alphaproteobacteria</taxon>
        <taxon>Rhodobacterales</taxon>
        <taxon>Roseobacteraceae</taxon>
        <taxon>Loktanella</taxon>
    </lineage>
</organism>
<evidence type="ECO:0000313" key="2">
    <source>
        <dbReference type="EMBL" id="SEN67023.1"/>
    </source>
</evidence>
<evidence type="ECO:0000313" key="3">
    <source>
        <dbReference type="Proteomes" id="UP000199585"/>
    </source>
</evidence>
<dbReference type="Proteomes" id="UP000199585">
    <property type="component" value="Unassembled WGS sequence"/>
</dbReference>
<keyword evidence="3" id="KW-1185">Reference proteome</keyword>
<dbReference type="STRING" id="245187.SAMN04488003_12534"/>